<dbReference type="InterPro" id="IPR012337">
    <property type="entry name" value="RNaseH-like_sf"/>
</dbReference>
<protein>
    <submittedName>
        <fullName evidence="3">Retrovirus-related Pol polyprotein from transposon TNT 1-94</fullName>
    </submittedName>
</protein>
<evidence type="ECO:0000259" key="2">
    <source>
        <dbReference type="PROSITE" id="PS50994"/>
    </source>
</evidence>
<evidence type="ECO:0000313" key="3">
    <source>
        <dbReference type="EMBL" id="KAL1224992.1"/>
    </source>
</evidence>
<feature type="domain" description="Integrase catalytic" evidence="2">
    <location>
        <begin position="32"/>
        <end position="168"/>
    </location>
</feature>
<dbReference type="InterPro" id="IPR039537">
    <property type="entry name" value="Retrotran_Ty1/copia-like"/>
</dbReference>
<dbReference type="Pfam" id="PF22936">
    <property type="entry name" value="Pol_BBD"/>
    <property type="match status" value="1"/>
</dbReference>
<dbReference type="InterPro" id="IPR054722">
    <property type="entry name" value="PolX-like_BBD"/>
</dbReference>
<gene>
    <name evidence="3" type="ORF">V5N11_002771</name>
</gene>
<reference evidence="3 4" key="1">
    <citation type="submission" date="2024-04" db="EMBL/GenBank/DDBJ databases">
        <title>Genome assembly C_amara_ONT_v2.</title>
        <authorList>
            <person name="Yant L."/>
            <person name="Moore C."/>
            <person name="Slenker M."/>
        </authorList>
    </citation>
    <scope>NUCLEOTIDE SEQUENCE [LARGE SCALE GENOMIC DNA]</scope>
    <source>
        <tissue evidence="3">Leaf</tissue>
    </source>
</reference>
<dbReference type="InterPro" id="IPR036397">
    <property type="entry name" value="RNaseH_sf"/>
</dbReference>
<dbReference type="GO" id="GO:0008233">
    <property type="term" value="F:peptidase activity"/>
    <property type="evidence" value="ECO:0007669"/>
    <property type="project" value="UniProtKB-KW"/>
</dbReference>
<keyword evidence="1" id="KW-0645">Protease</keyword>
<proteinExistence type="predicted"/>
<sequence length="168" mass="18623">MAASYGDVMRKSDLEALIRSIAPLKESGTTLFASKPSKSLVIDSGASDHMISNSNLVDNIEPAMGNVIIASGDKIPVKGVGDLKLFDKNSKSFFMPMFTLSLLSVLRSDNEGEYTSHKFKEHLAKHVIMHQTSCPYTPQQNGVAERKNRPLMEVGRSMMFHRNVTKMF</sequence>
<evidence type="ECO:0000313" key="4">
    <source>
        <dbReference type="Proteomes" id="UP001558713"/>
    </source>
</evidence>
<name>A0ABD1C6D0_CARAN</name>
<accession>A0ABD1C6D0</accession>
<dbReference type="GO" id="GO:0006508">
    <property type="term" value="P:proteolysis"/>
    <property type="evidence" value="ECO:0007669"/>
    <property type="project" value="UniProtKB-KW"/>
</dbReference>
<dbReference type="EMBL" id="JBANAX010000042">
    <property type="protein sequence ID" value="KAL1224992.1"/>
    <property type="molecule type" value="Genomic_DNA"/>
</dbReference>
<dbReference type="PROSITE" id="PS50994">
    <property type="entry name" value="INTEGRASE"/>
    <property type="match status" value="1"/>
</dbReference>
<comment type="caution">
    <text evidence="3">The sequence shown here is derived from an EMBL/GenBank/DDBJ whole genome shotgun (WGS) entry which is preliminary data.</text>
</comment>
<organism evidence="3 4">
    <name type="scientific">Cardamine amara subsp. amara</name>
    <dbReference type="NCBI Taxonomy" id="228776"/>
    <lineage>
        <taxon>Eukaryota</taxon>
        <taxon>Viridiplantae</taxon>
        <taxon>Streptophyta</taxon>
        <taxon>Embryophyta</taxon>
        <taxon>Tracheophyta</taxon>
        <taxon>Spermatophyta</taxon>
        <taxon>Magnoliopsida</taxon>
        <taxon>eudicotyledons</taxon>
        <taxon>Gunneridae</taxon>
        <taxon>Pentapetalae</taxon>
        <taxon>rosids</taxon>
        <taxon>malvids</taxon>
        <taxon>Brassicales</taxon>
        <taxon>Brassicaceae</taxon>
        <taxon>Cardamineae</taxon>
        <taxon>Cardamine</taxon>
    </lineage>
</organism>
<keyword evidence="1" id="KW-0378">Hydrolase</keyword>
<dbReference type="InterPro" id="IPR001584">
    <property type="entry name" value="Integrase_cat-core"/>
</dbReference>
<dbReference type="AlphaFoldDB" id="A0ABD1C6D0"/>
<dbReference type="PANTHER" id="PTHR42648:SF28">
    <property type="entry name" value="TRANSPOSON-ENCODED PROTEIN WITH RIBONUCLEASE H-LIKE AND RETROVIRUS ZINC FINGER-LIKE DOMAINS"/>
    <property type="match status" value="1"/>
</dbReference>
<dbReference type="SUPFAM" id="SSF53098">
    <property type="entry name" value="Ribonuclease H-like"/>
    <property type="match status" value="1"/>
</dbReference>
<keyword evidence="4" id="KW-1185">Reference proteome</keyword>
<dbReference type="Proteomes" id="UP001558713">
    <property type="component" value="Unassembled WGS sequence"/>
</dbReference>
<dbReference type="Gene3D" id="3.30.420.10">
    <property type="entry name" value="Ribonuclease H-like superfamily/Ribonuclease H"/>
    <property type="match status" value="1"/>
</dbReference>
<evidence type="ECO:0000256" key="1">
    <source>
        <dbReference type="ARBA" id="ARBA00022670"/>
    </source>
</evidence>
<dbReference type="PANTHER" id="PTHR42648">
    <property type="entry name" value="TRANSPOSASE, PUTATIVE-RELATED"/>
    <property type="match status" value="1"/>
</dbReference>